<keyword evidence="13" id="KW-1185">Reference proteome</keyword>
<dbReference type="SUPFAM" id="SSF140984">
    <property type="entry name" value="PTPA-like"/>
    <property type="match status" value="1"/>
</dbReference>
<evidence type="ECO:0000256" key="9">
    <source>
        <dbReference type="ARBA" id="ARBA00025287"/>
    </source>
</evidence>
<keyword evidence="5 10" id="KW-0963">Cytoplasm</keyword>
<feature type="compositionally biased region" description="Polar residues" evidence="11">
    <location>
        <begin position="603"/>
        <end position="617"/>
    </location>
</feature>
<dbReference type="FunFam" id="1.20.120.1150:FF:000003">
    <property type="entry name" value="Serine/threonine-protein phosphatase 2A activator"/>
    <property type="match status" value="1"/>
</dbReference>
<dbReference type="Gene3D" id="1.20.120.1150">
    <property type="match status" value="1"/>
</dbReference>
<feature type="region of interest" description="Disordered" evidence="11">
    <location>
        <begin position="78"/>
        <end position="151"/>
    </location>
</feature>
<evidence type="ECO:0000256" key="3">
    <source>
        <dbReference type="ARBA" id="ARBA00004496"/>
    </source>
</evidence>
<proteinExistence type="inferred from homology"/>
<feature type="compositionally biased region" description="Basic and acidic residues" evidence="11">
    <location>
        <begin position="121"/>
        <end position="131"/>
    </location>
</feature>
<evidence type="ECO:0000313" key="12">
    <source>
        <dbReference type="EMBL" id="KAK3956735.1"/>
    </source>
</evidence>
<evidence type="ECO:0000256" key="5">
    <source>
        <dbReference type="ARBA" id="ARBA00022490"/>
    </source>
</evidence>
<feature type="region of interest" description="Disordered" evidence="11">
    <location>
        <begin position="354"/>
        <end position="377"/>
    </location>
</feature>
<dbReference type="GO" id="GO:0000159">
    <property type="term" value="C:protein phosphatase type 2A complex"/>
    <property type="evidence" value="ECO:0007669"/>
    <property type="project" value="TreeGrafter"/>
</dbReference>
<evidence type="ECO:0000256" key="2">
    <source>
        <dbReference type="ARBA" id="ARBA00004123"/>
    </source>
</evidence>
<evidence type="ECO:0000256" key="4">
    <source>
        <dbReference type="ARBA" id="ARBA00011019"/>
    </source>
</evidence>
<keyword evidence="7 10" id="KW-0413">Isomerase</keyword>
<feature type="compositionally biased region" description="Acidic residues" evidence="11">
    <location>
        <begin position="216"/>
        <end position="231"/>
    </location>
</feature>
<dbReference type="EMBL" id="MU859063">
    <property type="protein sequence ID" value="KAK3956735.1"/>
    <property type="molecule type" value="Genomic_DNA"/>
</dbReference>
<feature type="region of interest" description="Disordered" evidence="11">
    <location>
        <begin position="1"/>
        <end position="29"/>
    </location>
</feature>
<comment type="caution">
    <text evidence="12">The sequence shown here is derived from an EMBL/GenBank/DDBJ whole genome shotgun (WGS) entry which is preliminary data.</text>
</comment>
<dbReference type="GO" id="GO:0008160">
    <property type="term" value="F:protein tyrosine phosphatase activator activity"/>
    <property type="evidence" value="ECO:0007669"/>
    <property type="project" value="TreeGrafter"/>
</dbReference>
<dbReference type="CDD" id="cd04087">
    <property type="entry name" value="PTPA"/>
    <property type="match status" value="1"/>
</dbReference>
<dbReference type="EC" id="5.2.1.8" evidence="10"/>
<evidence type="ECO:0000256" key="11">
    <source>
        <dbReference type="SAM" id="MobiDB-lite"/>
    </source>
</evidence>
<feature type="region of interest" description="Disordered" evidence="11">
    <location>
        <begin position="209"/>
        <end position="236"/>
    </location>
</feature>
<evidence type="ECO:0000256" key="6">
    <source>
        <dbReference type="ARBA" id="ARBA00023110"/>
    </source>
</evidence>
<keyword evidence="8" id="KW-0539">Nucleus</keyword>
<evidence type="ECO:0000256" key="7">
    <source>
        <dbReference type="ARBA" id="ARBA00023235"/>
    </source>
</evidence>
<feature type="compositionally biased region" description="Low complexity" evidence="11">
    <location>
        <begin position="80"/>
        <end position="93"/>
    </location>
</feature>
<protein>
    <recommendedName>
        <fullName evidence="10">Serine/threonine-protein phosphatase 2A activator</fullName>
        <ecNumber evidence="10">5.2.1.8</ecNumber>
    </recommendedName>
    <alternativeName>
        <fullName evidence="10">Phosphotyrosyl phosphatase activator</fullName>
    </alternativeName>
</protein>
<dbReference type="PANTHER" id="PTHR10012">
    <property type="entry name" value="SERINE/THREONINE-PROTEIN PHOSPHATASE 2A REGULATORY SUBUNIT B"/>
    <property type="match status" value="1"/>
</dbReference>
<comment type="similarity">
    <text evidence="4 10">Belongs to the PTPA-type PPIase family.</text>
</comment>
<dbReference type="GO" id="GO:0005634">
    <property type="term" value="C:nucleus"/>
    <property type="evidence" value="ECO:0007669"/>
    <property type="project" value="UniProtKB-SubCell"/>
</dbReference>
<dbReference type="InterPro" id="IPR037218">
    <property type="entry name" value="PTPA_sf"/>
</dbReference>
<dbReference type="InterPro" id="IPR004327">
    <property type="entry name" value="Phstyr_phstse_ac"/>
</dbReference>
<feature type="compositionally biased region" description="Low complexity" evidence="11">
    <location>
        <begin position="543"/>
        <end position="566"/>
    </location>
</feature>
<dbReference type="InterPro" id="IPR043170">
    <property type="entry name" value="PTPA_C_lid"/>
</dbReference>
<accession>A0AAN6SKA2</accession>
<comment type="function">
    <text evidence="9">PPIases accelerate the folding of proteins. It catalyzes the cis-trans isomerization of proline imidic peptide bonds in oligopeptides. Acts as a regulatory subunit for PP2A-like phosphatases modulating their activity or substrate specificity, probably by inducing a conformational change in the catalytic subunit, a direct target of the PPIase. Can reactivate inactive phosphatase PP2A-phosphatase methylesterase complexes (PP2Ai) in presence of ATP and Mg(2+) by dissociating the inactive form from the complex.</text>
</comment>
<dbReference type="GO" id="GO:0003755">
    <property type="term" value="F:peptidyl-prolyl cis-trans isomerase activity"/>
    <property type="evidence" value="ECO:0007669"/>
    <property type="project" value="UniProtKB-KW"/>
</dbReference>
<name>A0AAN6SKA2_9PEZI</name>
<feature type="compositionally biased region" description="Basic and acidic residues" evidence="11">
    <location>
        <begin position="94"/>
        <end position="108"/>
    </location>
</feature>
<keyword evidence="6 10" id="KW-0697">Rotamase</keyword>
<evidence type="ECO:0000256" key="1">
    <source>
        <dbReference type="ARBA" id="ARBA00000971"/>
    </source>
</evidence>
<comment type="catalytic activity">
    <reaction evidence="1 10">
        <text>[protein]-peptidylproline (omega=180) = [protein]-peptidylproline (omega=0)</text>
        <dbReference type="Rhea" id="RHEA:16237"/>
        <dbReference type="Rhea" id="RHEA-COMP:10747"/>
        <dbReference type="Rhea" id="RHEA-COMP:10748"/>
        <dbReference type="ChEBI" id="CHEBI:83833"/>
        <dbReference type="ChEBI" id="CHEBI:83834"/>
        <dbReference type="EC" id="5.2.1.8"/>
    </reaction>
</comment>
<gene>
    <name evidence="12" type="ORF">QBC32DRAFT_250003</name>
</gene>
<dbReference type="AlphaFoldDB" id="A0AAN6SKA2"/>
<organism evidence="12 13">
    <name type="scientific">Pseudoneurospora amorphoporcata</name>
    <dbReference type="NCBI Taxonomy" id="241081"/>
    <lineage>
        <taxon>Eukaryota</taxon>
        <taxon>Fungi</taxon>
        <taxon>Dikarya</taxon>
        <taxon>Ascomycota</taxon>
        <taxon>Pezizomycotina</taxon>
        <taxon>Sordariomycetes</taxon>
        <taxon>Sordariomycetidae</taxon>
        <taxon>Sordariales</taxon>
        <taxon>Sordariaceae</taxon>
        <taxon>Pseudoneurospora</taxon>
    </lineage>
</organism>
<evidence type="ECO:0000313" key="13">
    <source>
        <dbReference type="Proteomes" id="UP001303222"/>
    </source>
</evidence>
<dbReference type="PANTHER" id="PTHR10012:SF3">
    <property type="entry name" value="SERINE_THREONINE-PROTEIN PHOSPHATASE 2A ACTIVATOR 1"/>
    <property type="match status" value="1"/>
</dbReference>
<reference evidence="12" key="2">
    <citation type="submission" date="2023-06" db="EMBL/GenBank/DDBJ databases">
        <authorList>
            <consortium name="Lawrence Berkeley National Laboratory"/>
            <person name="Mondo S.J."/>
            <person name="Hensen N."/>
            <person name="Bonometti L."/>
            <person name="Westerberg I."/>
            <person name="Brannstrom I.O."/>
            <person name="Guillou S."/>
            <person name="Cros-Aarteil S."/>
            <person name="Calhoun S."/>
            <person name="Haridas S."/>
            <person name="Kuo A."/>
            <person name="Pangilinan J."/>
            <person name="Riley R."/>
            <person name="Labutti K."/>
            <person name="Andreopoulos B."/>
            <person name="Lipzen A."/>
            <person name="Chen C."/>
            <person name="Yanf M."/>
            <person name="Daum C."/>
            <person name="Ng V."/>
            <person name="Clum A."/>
            <person name="Steindorff A."/>
            <person name="Ohm R."/>
            <person name="Martin F."/>
            <person name="Silar P."/>
            <person name="Natvig D."/>
            <person name="Lalanne C."/>
            <person name="Gautier V."/>
            <person name="Ament-Velasquez S.L."/>
            <person name="Kruys A."/>
            <person name="Hutchinson M.I."/>
            <person name="Powell A.J."/>
            <person name="Barry K."/>
            <person name="Miller A.N."/>
            <person name="Grigoriev I.V."/>
            <person name="Debuchy R."/>
            <person name="Gladieux P."/>
            <person name="Thoren M.H."/>
            <person name="Johannesson H."/>
        </authorList>
    </citation>
    <scope>NUCLEOTIDE SEQUENCE</scope>
    <source>
        <strain evidence="12">CBS 626.80</strain>
    </source>
</reference>
<comment type="subcellular location">
    <subcellularLocation>
        <location evidence="3 10">Cytoplasm</location>
    </subcellularLocation>
    <subcellularLocation>
        <location evidence="2">Nucleus</location>
    </subcellularLocation>
</comment>
<evidence type="ECO:0000256" key="8">
    <source>
        <dbReference type="ARBA" id="ARBA00023242"/>
    </source>
</evidence>
<feature type="region of interest" description="Disordered" evidence="11">
    <location>
        <begin position="474"/>
        <end position="625"/>
    </location>
</feature>
<dbReference type="Proteomes" id="UP001303222">
    <property type="component" value="Unassembled WGS sequence"/>
</dbReference>
<reference evidence="12" key="1">
    <citation type="journal article" date="2023" name="Mol. Phylogenet. Evol.">
        <title>Genome-scale phylogeny and comparative genomics of the fungal order Sordariales.</title>
        <authorList>
            <person name="Hensen N."/>
            <person name="Bonometti L."/>
            <person name="Westerberg I."/>
            <person name="Brannstrom I.O."/>
            <person name="Guillou S."/>
            <person name="Cros-Aarteil S."/>
            <person name="Calhoun S."/>
            <person name="Haridas S."/>
            <person name="Kuo A."/>
            <person name="Mondo S."/>
            <person name="Pangilinan J."/>
            <person name="Riley R."/>
            <person name="LaButti K."/>
            <person name="Andreopoulos B."/>
            <person name="Lipzen A."/>
            <person name="Chen C."/>
            <person name="Yan M."/>
            <person name="Daum C."/>
            <person name="Ng V."/>
            <person name="Clum A."/>
            <person name="Steindorff A."/>
            <person name="Ohm R.A."/>
            <person name="Martin F."/>
            <person name="Silar P."/>
            <person name="Natvig D.O."/>
            <person name="Lalanne C."/>
            <person name="Gautier V."/>
            <person name="Ament-Velasquez S.L."/>
            <person name="Kruys A."/>
            <person name="Hutchinson M.I."/>
            <person name="Powell A.J."/>
            <person name="Barry K."/>
            <person name="Miller A.N."/>
            <person name="Grigoriev I.V."/>
            <person name="Debuchy R."/>
            <person name="Gladieux P."/>
            <person name="Hiltunen Thoren M."/>
            <person name="Johannesson H."/>
        </authorList>
    </citation>
    <scope>NUCLEOTIDE SEQUENCE</scope>
    <source>
        <strain evidence="12">CBS 626.80</strain>
    </source>
</reference>
<sequence>MDPTFKSPGPPAGSSSSRTTLPPLPKLEMLNPSHRFLRPAKRINEGPDVSQFLTSKAYRDIGIWILQLNHALVPRSIQKSTAAGAPTTTTSTPETKDEHKTEPSEPPKDALAAKLQSLRKKKDEQSKEEIKTFPLPKGGEAKEEEPESIQKLQRLLKKMEAIIDEAPPDPGPRRFGNVSFRTWYKILEQRADGLLREYLPGGVLRWEQEKLNKGEGEEEDGTETETEGDGDGDNKANEQKQEVVGALEELKAYFLGGFGSAQRLDYGTGHELSFIMFLGGLWKMGGFEGEENDEDGEVERRIVLGVVEPYLRVIRRLILTYTLEPAGSHGVWGLDDHSFVPYIFGSAQYTRPISSPNEPTPLEGSVPNAPKPGDITKPTAVERYRTENMYFSAIGFINDVKKGPFWEHSPILFDVSGIKDGWGKINKGMIKMFNAEVLSKFPVVQHFPFGSLFQWEQDPEAGIPAQSVHMQNQPVASAASAAVTGSVETPTERPSGTAAHWAQTRAPGVAGGDGLGTTAPWAQKPLGTGGVPGTAAPWDEAPTRAPGAGAGMAPPMTAAPWARPTGAGAGAGVGPSAANRFTPYKPSGGPGGAPNTGPPPPESFQSGTPGTASNQFAVTKAPWAK</sequence>
<dbReference type="Pfam" id="PF03095">
    <property type="entry name" value="PTPA"/>
    <property type="match status" value="1"/>
</dbReference>
<dbReference type="GO" id="GO:0005737">
    <property type="term" value="C:cytoplasm"/>
    <property type="evidence" value="ECO:0007669"/>
    <property type="project" value="UniProtKB-SubCell"/>
</dbReference>
<evidence type="ECO:0000256" key="10">
    <source>
        <dbReference type="RuleBase" id="RU361210"/>
    </source>
</evidence>
<dbReference type="GO" id="GO:0007052">
    <property type="term" value="P:mitotic spindle organization"/>
    <property type="evidence" value="ECO:0007669"/>
    <property type="project" value="TreeGrafter"/>
</dbReference>